<dbReference type="EnsemblBacteria" id="ABK78631">
    <property type="protein sequence ID" value="ABK78631"/>
    <property type="gene ID" value="CENSYa_2028"/>
</dbReference>
<dbReference type="HOGENOM" id="CLU_1431588_0_0_2"/>
<dbReference type="AlphaFoldDB" id="A0RZ64"/>
<protein>
    <submittedName>
        <fullName evidence="1">Uncharacterized protein</fullName>
    </submittedName>
</protein>
<dbReference type="EMBL" id="DP000238">
    <property type="protein sequence ID" value="ABK78631.1"/>
    <property type="molecule type" value="Genomic_DNA"/>
</dbReference>
<proteinExistence type="predicted"/>
<sequence length="193" mass="21745">MLDSKKMSPYNLLYLILLVDRDIPKLRSALHDLAYFCHSYIPKIDDMDFEPHYRGPYSAQLSVMLVEMISCSFIDENTRPGPAHQRYHYLLSDAGKRLALAAKARHERECGQIVHVVGTCNSMTGLHPDRLSQAAKVHYISKEHNTGSVDEILEHAPEYGWQMEKTDVAAGIDLVKTLEDMAQTGRPASVPAH</sequence>
<accession>A0RZ64</accession>
<evidence type="ECO:0000313" key="2">
    <source>
        <dbReference type="Proteomes" id="UP000000758"/>
    </source>
</evidence>
<reference evidence="1 2" key="1">
    <citation type="journal article" date="2006" name="Proc. Natl. Acad. Sci. U.S.A.">
        <title>Genomic analysis of the uncultivated marine crenarchaeote Cenarchaeum symbiosum.</title>
        <authorList>
            <person name="Hallam S.J."/>
            <person name="Konstantinidis K.T."/>
            <person name="Putnam N."/>
            <person name="Schleper C."/>
            <person name="Watanabe Y."/>
            <person name="Sugahara J."/>
            <person name="Preston C."/>
            <person name="de la Torre J."/>
            <person name="Richardson P.M."/>
            <person name="DeLong E.F."/>
        </authorList>
    </citation>
    <scope>NUCLEOTIDE SEQUENCE [LARGE SCALE GENOMIC DNA]</scope>
    <source>
        <strain evidence="2">A</strain>
    </source>
</reference>
<dbReference type="KEGG" id="csy:CENSYa_2028"/>
<gene>
    <name evidence="1" type="ordered locus">CENSYa_2028</name>
</gene>
<evidence type="ECO:0000313" key="1">
    <source>
        <dbReference type="EMBL" id="ABK78631.1"/>
    </source>
</evidence>
<name>A0RZ64_CENSY</name>
<dbReference type="Proteomes" id="UP000000758">
    <property type="component" value="Chromosome"/>
</dbReference>
<dbReference type="STRING" id="414004.CENSYa_2028"/>
<keyword evidence="2" id="KW-1185">Reference proteome</keyword>
<organism evidence="1 2">
    <name type="scientific">Cenarchaeum symbiosum (strain A)</name>
    <dbReference type="NCBI Taxonomy" id="414004"/>
    <lineage>
        <taxon>Archaea</taxon>
        <taxon>Nitrososphaerota</taxon>
        <taxon>Candidatus Cenarchaeales</taxon>
        <taxon>Candidatus Cenarchaeaceae</taxon>
        <taxon>Candidatus Cenarchaeum</taxon>
    </lineage>
</organism>